<dbReference type="HOGENOM" id="CLU_013929_10_7_1"/>
<dbReference type="OMA" id="IECICAN"/>
<evidence type="ECO:0000259" key="2">
    <source>
        <dbReference type="Pfam" id="PF03184"/>
    </source>
</evidence>
<name>E9GH40_DAPPU</name>
<dbReference type="InterPro" id="IPR050863">
    <property type="entry name" value="CenT-Element_Derived"/>
</dbReference>
<dbReference type="InParanoid" id="E9GH40"/>
<organism evidence="3 4">
    <name type="scientific">Daphnia pulex</name>
    <name type="common">Water flea</name>
    <dbReference type="NCBI Taxonomy" id="6669"/>
    <lineage>
        <taxon>Eukaryota</taxon>
        <taxon>Metazoa</taxon>
        <taxon>Ecdysozoa</taxon>
        <taxon>Arthropoda</taxon>
        <taxon>Crustacea</taxon>
        <taxon>Branchiopoda</taxon>
        <taxon>Diplostraca</taxon>
        <taxon>Cladocera</taxon>
        <taxon>Anomopoda</taxon>
        <taxon>Daphniidae</taxon>
        <taxon>Daphnia</taxon>
    </lineage>
</organism>
<feature type="domain" description="DDE-1" evidence="2">
    <location>
        <begin position="216"/>
        <end position="340"/>
    </location>
</feature>
<dbReference type="PANTHER" id="PTHR19303:SF71">
    <property type="entry name" value="ZINC FINGER PHD-TYPE DOMAIN-CONTAINING PROTEIN"/>
    <property type="match status" value="1"/>
</dbReference>
<protein>
    <recommendedName>
        <fullName evidence="2">DDE-1 domain-containing protein</fullName>
    </recommendedName>
</protein>
<proteinExistence type="predicted"/>
<dbReference type="KEGG" id="dpx:DAPPUDRAFT_102667"/>
<dbReference type="InterPro" id="IPR004875">
    <property type="entry name" value="DDE_SF_endonuclease_dom"/>
</dbReference>
<dbReference type="Pfam" id="PF03184">
    <property type="entry name" value="DDE_1"/>
    <property type="match status" value="1"/>
</dbReference>
<reference evidence="3 4" key="1">
    <citation type="journal article" date="2011" name="Science">
        <title>The ecoresponsive genome of Daphnia pulex.</title>
        <authorList>
            <person name="Colbourne J.K."/>
            <person name="Pfrender M.E."/>
            <person name="Gilbert D."/>
            <person name="Thomas W.K."/>
            <person name="Tucker A."/>
            <person name="Oakley T.H."/>
            <person name="Tokishita S."/>
            <person name="Aerts A."/>
            <person name="Arnold G.J."/>
            <person name="Basu M.K."/>
            <person name="Bauer D.J."/>
            <person name="Caceres C.E."/>
            <person name="Carmel L."/>
            <person name="Casola C."/>
            <person name="Choi J.H."/>
            <person name="Detter J.C."/>
            <person name="Dong Q."/>
            <person name="Dusheyko S."/>
            <person name="Eads B.D."/>
            <person name="Frohlich T."/>
            <person name="Geiler-Samerotte K.A."/>
            <person name="Gerlach D."/>
            <person name="Hatcher P."/>
            <person name="Jogdeo S."/>
            <person name="Krijgsveld J."/>
            <person name="Kriventseva E.V."/>
            <person name="Kultz D."/>
            <person name="Laforsch C."/>
            <person name="Lindquist E."/>
            <person name="Lopez J."/>
            <person name="Manak J.R."/>
            <person name="Muller J."/>
            <person name="Pangilinan J."/>
            <person name="Patwardhan R.P."/>
            <person name="Pitluck S."/>
            <person name="Pritham E.J."/>
            <person name="Rechtsteiner A."/>
            <person name="Rho M."/>
            <person name="Rogozin I.B."/>
            <person name="Sakarya O."/>
            <person name="Salamov A."/>
            <person name="Schaack S."/>
            <person name="Shapiro H."/>
            <person name="Shiga Y."/>
            <person name="Skalitzky C."/>
            <person name="Smith Z."/>
            <person name="Souvorov A."/>
            <person name="Sung W."/>
            <person name="Tang Z."/>
            <person name="Tsuchiya D."/>
            <person name="Tu H."/>
            <person name="Vos H."/>
            <person name="Wang M."/>
            <person name="Wolf Y.I."/>
            <person name="Yamagata H."/>
            <person name="Yamada T."/>
            <person name="Ye Y."/>
            <person name="Shaw J.R."/>
            <person name="Andrews J."/>
            <person name="Crease T.J."/>
            <person name="Tang H."/>
            <person name="Lucas S.M."/>
            <person name="Robertson H.M."/>
            <person name="Bork P."/>
            <person name="Koonin E.V."/>
            <person name="Zdobnov E.M."/>
            <person name="Grigoriev I.V."/>
            <person name="Lynch M."/>
            <person name="Boore J.L."/>
        </authorList>
    </citation>
    <scope>NUCLEOTIDE SEQUENCE [LARGE SCALE GENOMIC DNA]</scope>
</reference>
<dbReference type="PhylomeDB" id="E9GH40"/>
<evidence type="ECO:0000313" key="3">
    <source>
        <dbReference type="EMBL" id="EFX81136.1"/>
    </source>
</evidence>
<gene>
    <name evidence="3" type="ORF">DAPPUDRAFT_102667</name>
</gene>
<dbReference type="GO" id="GO:0003677">
    <property type="term" value="F:DNA binding"/>
    <property type="evidence" value="ECO:0000318"/>
    <property type="project" value="GO_Central"/>
</dbReference>
<dbReference type="Proteomes" id="UP000000305">
    <property type="component" value="Unassembled WGS sequence"/>
</dbReference>
<keyword evidence="4" id="KW-1185">Reference proteome</keyword>
<accession>E9GH40</accession>
<evidence type="ECO:0000256" key="1">
    <source>
        <dbReference type="SAM" id="MobiDB-lite"/>
    </source>
</evidence>
<dbReference type="eggNOG" id="KOG3105">
    <property type="taxonomic scope" value="Eukaryota"/>
</dbReference>
<sequence length="562" mass="63237">MPRNYVRKTWKDTDHEEKLRIAVGEVLAGRCTIRKAAEKTGLPKSTVGFYTKRHHDCGLLHPLKVKRLQHSTQILPASFESELADYLKDCSLVYHGLSTKETREIAYSFAVTNNIKVQNNWKKRERASEDWCSGFIKRNKTISIRKSEATSQARAAGFNKPVVMKFYDNLASLMAKHKFKAHDIWNLDETNYPTVNQCSRQFQPSEALTLRCFGFINAGGGSAPPVFIFPRKKVAPVMFEKGPLGCIGLPHESGWMTGTNFFKSLQYFHSFVKCSNEKPVLLIMDNHISHLDFQAVTFAKDNGIILLTLPPHCSHALQPLDVTVYGPFKKRLGASENDWMFVNPSVRIFIKEIAELSKCPYENSFTTKKITKGLKKTGIYPFNRFAIPDIRYAPSSVTERPEPKNGNNVLSNCQTQETFVNFGDTVHPVSASVEMMIPPTILEMTPLTSSTEQLESSFVVPMTPLIQSSEQIVSDSTYVEMTPLSPSTEMMDSVSPSVEMIPLPTITEQILSDSTSFALRHVSPRELRPLPQVSQETPSGPRPKSNNRLGRTRILTDTPEKI</sequence>
<dbReference type="EMBL" id="GL732544">
    <property type="protein sequence ID" value="EFX81136.1"/>
    <property type="molecule type" value="Genomic_DNA"/>
</dbReference>
<dbReference type="AlphaFoldDB" id="E9GH40"/>
<evidence type="ECO:0000313" key="4">
    <source>
        <dbReference type="Proteomes" id="UP000000305"/>
    </source>
</evidence>
<dbReference type="OrthoDB" id="6377204at2759"/>
<dbReference type="PANTHER" id="PTHR19303">
    <property type="entry name" value="TRANSPOSON"/>
    <property type="match status" value="1"/>
</dbReference>
<feature type="compositionally biased region" description="Polar residues" evidence="1">
    <location>
        <begin position="532"/>
        <end position="549"/>
    </location>
</feature>
<feature type="region of interest" description="Disordered" evidence="1">
    <location>
        <begin position="525"/>
        <end position="562"/>
    </location>
</feature>
<dbReference type="GO" id="GO:0005634">
    <property type="term" value="C:nucleus"/>
    <property type="evidence" value="ECO:0000318"/>
    <property type="project" value="GO_Central"/>
</dbReference>